<dbReference type="HOGENOM" id="CLU_2071528_0_0_6"/>
<evidence type="ECO:0000313" key="2">
    <source>
        <dbReference type="Proteomes" id="UP000002350"/>
    </source>
</evidence>
<accession>D4ZBV5</accession>
<proteinExistence type="predicted"/>
<dbReference type="AlphaFoldDB" id="D4ZBV5"/>
<dbReference type="KEGG" id="svo:SVI_3529"/>
<sequence length="118" mass="13170">MRGVVHGSTYPRSPWMVNEGSCTWRYLSPIAGTAMEWDLCSLSRHPGDACSREPFFCLWPAATKFVKFSSLLFSSLFFSFLFFSNNRVGQGGLLSDMNGFTNAVMARVLRGRLTVIDG</sequence>
<gene>
    <name evidence="1" type="ordered locus">SVI_3529</name>
</gene>
<organism evidence="1 2">
    <name type="scientific">Shewanella violacea (strain JCM 10179 / CIP 106290 / LMG 19151 / DSS12)</name>
    <dbReference type="NCBI Taxonomy" id="637905"/>
    <lineage>
        <taxon>Bacteria</taxon>
        <taxon>Pseudomonadati</taxon>
        <taxon>Pseudomonadota</taxon>
        <taxon>Gammaproteobacteria</taxon>
        <taxon>Alteromonadales</taxon>
        <taxon>Shewanellaceae</taxon>
        <taxon>Shewanella</taxon>
    </lineage>
</organism>
<keyword evidence="2" id="KW-1185">Reference proteome</keyword>
<dbReference type="EMBL" id="AP011177">
    <property type="protein sequence ID" value="BAJ03500.1"/>
    <property type="molecule type" value="Genomic_DNA"/>
</dbReference>
<evidence type="ECO:0000313" key="1">
    <source>
        <dbReference type="EMBL" id="BAJ03500.1"/>
    </source>
</evidence>
<dbReference type="Proteomes" id="UP000002350">
    <property type="component" value="Chromosome"/>
</dbReference>
<reference evidence="2" key="1">
    <citation type="journal article" date="2010" name="Mol. Biosyst.">
        <title>Complete genome sequence and comparative analysis of Shewanella violacea, a psychrophilic and piezophilic bacterium from deep sea floor sediments.</title>
        <authorList>
            <person name="Aono E."/>
            <person name="Baba T."/>
            <person name="Ara T."/>
            <person name="Nishi T."/>
            <person name="Nakamichi T."/>
            <person name="Inamoto E."/>
            <person name="Toyonaga H."/>
            <person name="Hasegawa M."/>
            <person name="Takai Y."/>
            <person name="Okumura Y."/>
            <person name="Baba M."/>
            <person name="Tomita M."/>
            <person name="Kato C."/>
            <person name="Oshima T."/>
            <person name="Nakasone K."/>
            <person name="Mori H."/>
        </authorList>
    </citation>
    <scope>NUCLEOTIDE SEQUENCE [LARGE SCALE GENOMIC DNA]</scope>
    <source>
        <strain evidence="2">JCM 10179 / CIP 106290 / LMG 19151 / DSS12</strain>
    </source>
</reference>
<name>D4ZBV5_SHEVD</name>
<protein>
    <submittedName>
        <fullName evidence="1">Uncharacterized protein</fullName>
    </submittedName>
</protein>